<protein>
    <submittedName>
        <fullName evidence="1">Uncharacterized protein</fullName>
    </submittedName>
</protein>
<evidence type="ECO:0000313" key="1">
    <source>
        <dbReference type="EMBL" id="CDW37672.1"/>
    </source>
</evidence>
<dbReference type="AlphaFoldDB" id="A0A0K2UIB7"/>
<reference evidence="1" key="1">
    <citation type="submission" date="2014-05" db="EMBL/GenBank/DDBJ databases">
        <authorList>
            <person name="Chronopoulou M."/>
        </authorList>
    </citation>
    <scope>NUCLEOTIDE SEQUENCE</scope>
    <source>
        <tissue evidence="1">Whole organism</tissue>
    </source>
</reference>
<organism evidence="1">
    <name type="scientific">Lepeophtheirus salmonis</name>
    <name type="common">Salmon louse</name>
    <name type="synonym">Caligus salmonis</name>
    <dbReference type="NCBI Taxonomy" id="72036"/>
    <lineage>
        <taxon>Eukaryota</taxon>
        <taxon>Metazoa</taxon>
        <taxon>Ecdysozoa</taxon>
        <taxon>Arthropoda</taxon>
        <taxon>Crustacea</taxon>
        <taxon>Multicrustacea</taxon>
        <taxon>Hexanauplia</taxon>
        <taxon>Copepoda</taxon>
        <taxon>Siphonostomatoida</taxon>
        <taxon>Caligidae</taxon>
        <taxon>Lepeophtheirus</taxon>
    </lineage>
</organism>
<sequence length="58" mass="6695">MLTHSKGVQKHLVPFNMKPSIVSTSDIRICFKKITLVPFNDYLERRNMNKGGYIGIKE</sequence>
<accession>A0A0K2UIB7</accession>
<proteinExistence type="predicted"/>
<name>A0A0K2UIB7_LEPSM</name>
<dbReference type="EMBL" id="HACA01020311">
    <property type="protein sequence ID" value="CDW37672.1"/>
    <property type="molecule type" value="Transcribed_RNA"/>
</dbReference>